<feature type="region of interest" description="Disordered" evidence="13">
    <location>
        <begin position="1"/>
        <end position="22"/>
    </location>
</feature>
<dbReference type="Pfam" id="PF22776">
    <property type="entry name" value="K_trans_C"/>
    <property type="match status" value="1"/>
</dbReference>
<dbReference type="GO" id="GO:0015293">
    <property type="term" value="F:symporter activity"/>
    <property type="evidence" value="ECO:0007669"/>
    <property type="project" value="UniProtKB-UniRule"/>
</dbReference>
<evidence type="ECO:0000256" key="5">
    <source>
        <dbReference type="ARBA" id="ARBA00022538"/>
    </source>
</evidence>
<dbReference type="GO" id="GO:0005886">
    <property type="term" value="C:plasma membrane"/>
    <property type="evidence" value="ECO:0007669"/>
    <property type="project" value="UniProtKB-SubCell"/>
</dbReference>
<feature type="transmembrane region" description="Helical" evidence="12">
    <location>
        <begin position="158"/>
        <end position="176"/>
    </location>
</feature>
<sequence>MTESVATPEAAEDAQPPHRSRSAHAGRGLVLAALGIVFGDIGTSPLYALQTVFSIDDGAVQPTPGDVYGVISLMFWSITLIVSIKYVGVVMRADNDGEGGVMALAALARRLYGDRGRPTKWLLLIGVVGVSLFYGDSVITPAISVLSAVEGLEVAAPSLSHVVLPIAAVILTLLFAAQRFGTGRVGRLFGPVTALWLAALAVGGLSEVLPHPEVLKGLSPTYALLFVIDHPGIAFVAFGAVVLVITGAEALYADMGHFGRQPILKAWFFLVFPALVLNYLGQAALILHHPGAATNPFFLLFPHWARIPMVVLATAATVIASQAVISGAFSLSRQAMQLGLLPPLTVRQTSEEESGQIYLPGVNAILFVGVLVLMLSFRSSERLATAYGVSVTGALVVDTLLLLIVARVLWHWQPWKLALAAVAFGGVELVFLAGNLSKVLHGGWLPLLIAVLVFTVMTTWRRGREIVSANRRTMEGSLADFVEEVRHHGKPRVRGVAVFPHPSKETVPLALRANAQHNHVLHETVVIVSMGAANVPHVPLEDRLAVDDLGYEDDGIQHLSVTLGFADPPDLPAALRQAHAAGMIEPPNADLDDASYFLSRGSIRRTPAPGMAPWRKALFVGLAHTAANPAAYFGLPPDSTVTMGSDVEV</sequence>
<feature type="transmembrane region" description="Helical" evidence="12">
    <location>
        <begin position="266"/>
        <end position="287"/>
    </location>
</feature>
<proteinExistence type="inferred from homology"/>
<feature type="transmembrane region" description="Helical" evidence="12">
    <location>
        <begin position="221"/>
        <end position="245"/>
    </location>
</feature>
<evidence type="ECO:0000259" key="15">
    <source>
        <dbReference type="Pfam" id="PF22776"/>
    </source>
</evidence>
<feature type="transmembrane region" description="Helical" evidence="12">
    <location>
        <begin position="417"/>
        <end position="437"/>
    </location>
</feature>
<comment type="subcellular location">
    <subcellularLocation>
        <location evidence="12">Cell membrane</location>
        <topology evidence="12">Multi-pass membrane protein</topology>
    </subcellularLocation>
    <subcellularLocation>
        <location evidence="1">Membrane</location>
        <topology evidence="1">Multi-pass membrane protein</topology>
    </subcellularLocation>
</comment>
<dbReference type="InterPro" id="IPR053952">
    <property type="entry name" value="K_trans_C"/>
</dbReference>
<reference evidence="16 17" key="1">
    <citation type="journal article" date="2012" name="J. Bacteriol.">
        <title>Genome Sequence of Radiation-Resistant Modestobacter marinus Strain BC501, a Representative Actinobacterium That Thrives on Calcareous Stone Surfaces.</title>
        <authorList>
            <person name="Normand P."/>
            <person name="Gury J."/>
            <person name="Pujic P."/>
            <person name="Chouaia B."/>
            <person name="Crotti E."/>
            <person name="Brusetti L."/>
            <person name="Daffonchio D."/>
            <person name="Vacherie B."/>
            <person name="Barbe V."/>
            <person name="Medigue C."/>
            <person name="Calteau A."/>
            <person name="Ghodhbane-Gtari F."/>
            <person name="Essoussi I."/>
            <person name="Nouioui I."/>
            <person name="Abbassi-Ghozzi I."/>
            <person name="Gtari M."/>
        </authorList>
    </citation>
    <scope>NUCLEOTIDE SEQUENCE [LARGE SCALE GENOMIC DNA]</scope>
    <source>
        <strain evidence="17">BC 501</strain>
    </source>
</reference>
<dbReference type="InterPro" id="IPR023051">
    <property type="entry name" value="Kup"/>
</dbReference>
<feature type="transmembrane region" description="Helical" evidence="12">
    <location>
        <begin position="307"/>
        <end position="331"/>
    </location>
</feature>
<feature type="domain" description="K+ potassium transporter C-terminal" evidence="15">
    <location>
        <begin position="495"/>
        <end position="648"/>
    </location>
</feature>
<evidence type="ECO:0000313" key="16">
    <source>
        <dbReference type="EMBL" id="CCH86758.1"/>
    </source>
</evidence>
<keyword evidence="17" id="KW-1185">Reference proteome</keyword>
<dbReference type="OrthoDB" id="9805577at2"/>
<feature type="transmembrane region" description="Helical" evidence="12">
    <location>
        <begin position="67"/>
        <end position="87"/>
    </location>
</feature>
<evidence type="ECO:0000256" key="9">
    <source>
        <dbReference type="ARBA" id="ARBA00022989"/>
    </source>
</evidence>
<dbReference type="InterPro" id="IPR053951">
    <property type="entry name" value="K_trans_N"/>
</dbReference>
<name>I4ETP5_MODI5</name>
<evidence type="ECO:0000256" key="4">
    <source>
        <dbReference type="ARBA" id="ARBA00022475"/>
    </source>
</evidence>
<evidence type="ECO:0000256" key="2">
    <source>
        <dbReference type="ARBA" id="ARBA00007019"/>
    </source>
</evidence>
<evidence type="ECO:0000256" key="13">
    <source>
        <dbReference type="SAM" id="MobiDB-lite"/>
    </source>
</evidence>
<feature type="domain" description="K+ potassium transporter integral membrane" evidence="14">
    <location>
        <begin position="30"/>
        <end position="483"/>
    </location>
</feature>
<feature type="transmembrane region" description="Helical" evidence="12">
    <location>
        <begin position="188"/>
        <end position="209"/>
    </location>
</feature>
<dbReference type="PANTHER" id="PTHR30540">
    <property type="entry name" value="OSMOTIC STRESS POTASSIUM TRANSPORTER"/>
    <property type="match status" value="1"/>
</dbReference>
<evidence type="ECO:0000259" key="14">
    <source>
        <dbReference type="Pfam" id="PF02705"/>
    </source>
</evidence>
<keyword evidence="9 12" id="KW-1133">Transmembrane helix</keyword>
<feature type="transmembrane region" description="Helical" evidence="12">
    <location>
        <begin position="443"/>
        <end position="460"/>
    </location>
</feature>
<feature type="transmembrane region" description="Helical" evidence="12">
    <location>
        <begin position="121"/>
        <end position="146"/>
    </location>
</feature>
<comment type="similarity">
    <text evidence="2 12">Belongs to the HAK/KUP transporter (TC 2.A.72) family.</text>
</comment>
<dbReference type="HOGENOM" id="CLU_008142_4_2_11"/>
<dbReference type="KEGG" id="mmar:MODMU_1308"/>
<dbReference type="PATRIC" id="fig|477641.3.peg.1235"/>
<comment type="catalytic activity">
    <reaction evidence="12">
        <text>K(+)(in) + H(+)(in) = K(+)(out) + H(+)(out)</text>
        <dbReference type="Rhea" id="RHEA:28490"/>
        <dbReference type="ChEBI" id="CHEBI:15378"/>
        <dbReference type="ChEBI" id="CHEBI:29103"/>
    </reaction>
</comment>
<dbReference type="OMA" id="MLLLWKW"/>
<protein>
    <recommendedName>
        <fullName evidence="12">Probable potassium transport system protein Kup</fullName>
    </recommendedName>
</protein>
<dbReference type="GO" id="GO:0015079">
    <property type="term" value="F:potassium ion transmembrane transporter activity"/>
    <property type="evidence" value="ECO:0007669"/>
    <property type="project" value="UniProtKB-UniRule"/>
</dbReference>
<dbReference type="HAMAP" id="MF_01522">
    <property type="entry name" value="Kup"/>
    <property type="match status" value="1"/>
</dbReference>
<organism evidence="16 17">
    <name type="scientific">Modestobacter italicus (strain DSM 44449 / CECT 9708 / BC 501)</name>
    <dbReference type="NCBI Taxonomy" id="2732864"/>
    <lineage>
        <taxon>Bacteria</taxon>
        <taxon>Bacillati</taxon>
        <taxon>Actinomycetota</taxon>
        <taxon>Actinomycetes</taxon>
        <taxon>Geodermatophilales</taxon>
        <taxon>Geodermatophilaceae</taxon>
        <taxon>Modestobacter</taxon>
    </lineage>
</organism>
<keyword evidence="6 12" id="KW-0812">Transmembrane</keyword>
<comment type="function">
    <text evidence="12">Transport of potassium into the cell. Likely operates as a K(+):H(+) symporter.</text>
</comment>
<evidence type="ECO:0000256" key="11">
    <source>
        <dbReference type="ARBA" id="ARBA00023136"/>
    </source>
</evidence>
<evidence type="ECO:0000256" key="3">
    <source>
        <dbReference type="ARBA" id="ARBA00022448"/>
    </source>
</evidence>
<evidence type="ECO:0000256" key="1">
    <source>
        <dbReference type="ARBA" id="ARBA00004141"/>
    </source>
</evidence>
<feature type="transmembrane region" description="Helical" evidence="12">
    <location>
        <begin position="28"/>
        <end position="47"/>
    </location>
</feature>
<accession>I4ETP5</accession>
<keyword evidence="7 12" id="KW-0769">Symport</keyword>
<keyword evidence="10 12" id="KW-0406">Ion transport</keyword>
<evidence type="ECO:0000256" key="7">
    <source>
        <dbReference type="ARBA" id="ARBA00022847"/>
    </source>
</evidence>
<dbReference type="STRING" id="477641.MODMU_1308"/>
<dbReference type="PANTHER" id="PTHR30540:SF79">
    <property type="entry name" value="LOW AFFINITY POTASSIUM TRANSPORT SYSTEM PROTEIN KUP"/>
    <property type="match status" value="1"/>
</dbReference>
<feature type="transmembrane region" description="Helical" evidence="12">
    <location>
        <begin position="383"/>
        <end position="405"/>
    </location>
</feature>
<keyword evidence="4 12" id="KW-1003">Cell membrane</keyword>
<dbReference type="Proteomes" id="UP000006461">
    <property type="component" value="Chromosome"/>
</dbReference>
<keyword evidence="11 12" id="KW-0472">Membrane</keyword>
<keyword evidence="3 12" id="KW-0813">Transport</keyword>
<gene>
    <name evidence="12 16" type="primary">kup</name>
    <name evidence="16" type="ordered locus">MODMU_1308</name>
</gene>
<dbReference type="AlphaFoldDB" id="I4ETP5"/>
<dbReference type="Pfam" id="PF02705">
    <property type="entry name" value="K_trans"/>
    <property type="match status" value="1"/>
</dbReference>
<evidence type="ECO:0000256" key="6">
    <source>
        <dbReference type="ARBA" id="ARBA00022692"/>
    </source>
</evidence>
<evidence type="ECO:0000256" key="8">
    <source>
        <dbReference type="ARBA" id="ARBA00022958"/>
    </source>
</evidence>
<evidence type="ECO:0000313" key="17">
    <source>
        <dbReference type="Proteomes" id="UP000006461"/>
    </source>
</evidence>
<dbReference type="InterPro" id="IPR003855">
    <property type="entry name" value="K+_transporter"/>
</dbReference>
<keyword evidence="8 12" id="KW-0630">Potassium</keyword>
<evidence type="ECO:0000256" key="12">
    <source>
        <dbReference type="HAMAP-Rule" id="MF_01522"/>
    </source>
</evidence>
<dbReference type="EMBL" id="FO203431">
    <property type="protein sequence ID" value="CCH86758.1"/>
    <property type="molecule type" value="Genomic_DNA"/>
</dbReference>
<dbReference type="eggNOG" id="COG3158">
    <property type="taxonomic scope" value="Bacteria"/>
</dbReference>
<evidence type="ECO:0000256" key="10">
    <source>
        <dbReference type="ARBA" id="ARBA00023065"/>
    </source>
</evidence>
<feature type="transmembrane region" description="Helical" evidence="12">
    <location>
        <begin position="357"/>
        <end position="377"/>
    </location>
</feature>
<keyword evidence="5 12" id="KW-0633">Potassium transport</keyword>